<dbReference type="HOGENOM" id="CLU_161848_0_0_5"/>
<feature type="compositionally biased region" description="Basic and acidic residues" evidence="1">
    <location>
        <begin position="93"/>
        <end position="118"/>
    </location>
</feature>
<dbReference type="EMBL" id="CP001562">
    <property type="protein sequence ID" value="ACS51914.1"/>
    <property type="molecule type" value="Genomic_DNA"/>
</dbReference>
<feature type="region of interest" description="Disordered" evidence="1">
    <location>
        <begin position="93"/>
        <end position="126"/>
    </location>
</feature>
<proteinExistence type="predicted"/>
<dbReference type="InterPro" id="IPR047937">
    <property type="entry name" value="Eex_IncN-like"/>
</dbReference>
<dbReference type="NCBIfam" id="NF033894">
    <property type="entry name" value="Eex_IncN"/>
    <property type="match status" value="1"/>
</dbReference>
<dbReference type="AlphaFoldDB" id="C6AAH5"/>
<organism evidence="2 3">
    <name type="scientific">Bartonella grahamii (strain as4aup)</name>
    <dbReference type="NCBI Taxonomy" id="634504"/>
    <lineage>
        <taxon>Bacteria</taxon>
        <taxon>Pseudomonadati</taxon>
        <taxon>Pseudomonadota</taxon>
        <taxon>Alphaproteobacteria</taxon>
        <taxon>Hyphomicrobiales</taxon>
        <taxon>Bartonellaceae</taxon>
        <taxon>Bartonella</taxon>
    </lineage>
</organism>
<evidence type="ECO:0000313" key="3">
    <source>
        <dbReference type="Proteomes" id="UP000001489"/>
    </source>
</evidence>
<protein>
    <recommendedName>
        <fullName evidence="4">Lipoprotein</fullName>
    </recommendedName>
</protein>
<dbReference type="RefSeq" id="WP_015856926.1">
    <property type="nucleotide sequence ID" value="NC_012846.1"/>
</dbReference>
<dbReference type="OrthoDB" id="7926012at2"/>
<dbReference type="KEGG" id="bgr:Bgr_18040"/>
<evidence type="ECO:0008006" key="4">
    <source>
        <dbReference type="Google" id="ProtNLM"/>
    </source>
</evidence>
<reference evidence="2 3" key="1">
    <citation type="journal article" date="2009" name="PLoS Genet.">
        <title>Run-off replication of host-adaptability genes is associated with gene transfer agents in the genome of mouse-infecting Bartonella grahamii.</title>
        <authorList>
            <person name="Berglund E.C."/>
            <person name="Frank A.C."/>
            <person name="Calteau A."/>
            <person name="Vinnere Pettersson O."/>
            <person name="Granberg F."/>
            <person name="Eriksson A.-S."/>
            <person name="Naeslund K."/>
            <person name="Holmberg M."/>
            <person name="Lindroos H."/>
            <person name="Andersson S.G."/>
        </authorList>
    </citation>
    <scope>NUCLEOTIDE SEQUENCE [LARGE SCALE GENOMIC DNA]</scope>
    <source>
        <strain evidence="3">as4aup</strain>
    </source>
</reference>
<gene>
    <name evidence="2" type="ordered locus">Bgr_18040</name>
</gene>
<dbReference type="PROSITE" id="PS51257">
    <property type="entry name" value="PROKAR_LIPOPROTEIN"/>
    <property type="match status" value="1"/>
</dbReference>
<evidence type="ECO:0000313" key="2">
    <source>
        <dbReference type="EMBL" id="ACS51914.1"/>
    </source>
</evidence>
<dbReference type="STRING" id="634504.Bgr_18040"/>
<dbReference type="eggNOG" id="ENOG50313Z3">
    <property type="taxonomic scope" value="Bacteria"/>
</dbReference>
<keyword evidence="3" id="KW-1185">Reference proteome</keyword>
<accession>C6AAH5</accession>
<sequence length="126" mass="14517">MNKVLITTLLLCTGLITAGCEKTYSVAEFKKDKNLRLEWDAKCGFAGTSKNCENMRLAFLELQKERQAQAEERNRKAVERLNKEIEKLVAKEKAETKKLQAEQEAKERAEREAEERAKAKQQQDNN</sequence>
<name>C6AAH5_BARGA</name>
<dbReference type="Proteomes" id="UP000001489">
    <property type="component" value="Chromosome"/>
</dbReference>
<evidence type="ECO:0000256" key="1">
    <source>
        <dbReference type="SAM" id="MobiDB-lite"/>
    </source>
</evidence>